<dbReference type="InterPro" id="IPR015864">
    <property type="entry name" value="FAD_synthase"/>
</dbReference>
<evidence type="ECO:0000256" key="13">
    <source>
        <dbReference type="ARBA" id="ARBA00022827"/>
    </source>
</evidence>
<accession>A0A644VIQ7</accession>
<dbReference type="EC" id="2.7.7.2" evidence="5"/>
<dbReference type="UniPathway" id="UPA00277">
    <property type="reaction ID" value="UER00407"/>
</dbReference>
<dbReference type="InterPro" id="IPR014729">
    <property type="entry name" value="Rossmann-like_a/b/a_fold"/>
</dbReference>
<dbReference type="UniPathway" id="UPA00276">
    <property type="reaction ID" value="UER00406"/>
</dbReference>
<keyword evidence="10" id="KW-0548">Nucleotidyltransferase</keyword>
<dbReference type="GO" id="GO:0009398">
    <property type="term" value="P:FMN biosynthetic process"/>
    <property type="evidence" value="ECO:0007669"/>
    <property type="project" value="UniProtKB-UniPathway"/>
</dbReference>
<dbReference type="Gene3D" id="2.40.30.30">
    <property type="entry name" value="Riboflavin kinase-like"/>
    <property type="match status" value="1"/>
</dbReference>
<proteinExistence type="inferred from homology"/>
<protein>
    <recommendedName>
        <fullName evidence="6">Bifunctional riboflavin kinase/FMN adenylyltransferase</fullName>
        <ecNumber evidence="4">2.7.1.26</ecNumber>
        <ecNumber evidence="5">2.7.7.2</ecNumber>
    </recommendedName>
</protein>
<keyword evidence="9" id="KW-0808">Transferase</keyword>
<dbReference type="InterPro" id="IPR023468">
    <property type="entry name" value="Riboflavin_kinase"/>
</dbReference>
<name>A0A644VIQ7_9ZZZZ</name>
<dbReference type="PANTHER" id="PTHR22749:SF6">
    <property type="entry name" value="RIBOFLAVIN KINASE"/>
    <property type="match status" value="1"/>
</dbReference>
<dbReference type="PIRSF" id="PIRSF004491">
    <property type="entry name" value="FAD_Synth"/>
    <property type="match status" value="1"/>
</dbReference>
<dbReference type="SUPFAM" id="SSF82114">
    <property type="entry name" value="Riboflavin kinase-like"/>
    <property type="match status" value="1"/>
</dbReference>
<dbReference type="AlphaFoldDB" id="A0A644VIQ7"/>
<dbReference type="EMBL" id="VSSQ01000323">
    <property type="protein sequence ID" value="MPL91218.1"/>
    <property type="molecule type" value="Genomic_DNA"/>
</dbReference>
<evidence type="ECO:0000256" key="2">
    <source>
        <dbReference type="ARBA" id="ARBA00005201"/>
    </source>
</evidence>
<comment type="pathway">
    <text evidence="2">Cofactor biosynthesis; FMN biosynthesis; FMN from riboflavin (ATP route): step 1/1.</text>
</comment>
<keyword evidence="13" id="KW-0274">FAD</keyword>
<comment type="caution">
    <text evidence="17">The sequence shown here is derived from an EMBL/GenBank/DDBJ whole genome shotgun (WGS) entry which is preliminary data.</text>
</comment>
<evidence type="ECO:0000256" key="15">
    <source>
        <dbReference type="ARBA" id="ARBA00023268"/>
    </source>
</evidence>
<evidence type="ECO:0000256" key="10">
    <source>
        <dbReference type="ARBA" id="ARBA00022695"/>
    </source>
</evidence>
<dbReference type="InterPro" id="IPR015865">
    <property type="entry name" value="Riboflavin_kinase_bac/euk"/>
</dbReference>
<dbReference type="GO" id="GO:0008531">
    <property type="term" value="F:riboflavin kinase activity"/>
    <property type="evidence" value="ECO:0007669"/>
    <property type="project" value="UniProtKB-EC"/>
</dbReference>
<evidence type="ECO:0000256" key="9">
    <source>
        <dbReference type="ARBA" id="ARBA00022679"/>
    </source>
</evidence>
<keyword evidence="15" id="KW-0511">Multifunctional enzyme</keyword>
<keyword evidence="11" id="KW-0547">Nucleotide-binding</keyword>
<keyword evidence="12" id="KW-0418">Kinase</keyword>
<keyword evidence="7" id="KW-0285">Flavoprotein</keyword>
<dbReference type="SMART" id="SM00904">
    <property type="entry name" value="Flavokinase"/>
    <property type="match status" value="1"/>
</dbReference>
<comment type="similarity">
    <text evidence="3">Belongs to the RibF family.</text>
</comment>
<evidence type="ECO:0000256" key="3">
    <source>
        <dbReference type="ARBA" id="ARBA00010214"/>
    </source>
</evidence>
<dbReference type="Pfam" id="PF06574">
    <property type="entry name" value="FAD_syn"/>
    <property type="match status" value="1"/>
</dbReference>
<dbReference type="Pfam" id="PF01687">
    <property type="entry name" value="Flavokinase"/>
    <property type="match status" value="1"/>
</dbReference>
<dbReference type="GO" id="GO:0009231">
    <property type="term" value="P:riboflavin biosynthetic process"/>
    <property type="evidence" value="ECO:0007669"/>
    <property type="project" value="InterPro"/>
</dbReference>
<evidence type="ECO:0000256" key="11">
    <source>
        <dbReference type="ARBA" id="ARBA00022741"/>
    </source>
</evidence>
<dbReference type="SUPFAM" id="SSF52374">
    <property type="entry name" value="Nucleotidylyl transferase"/>
    <property type="match status" value="1"/>
</dbReference>
<evidence type="ECO:0000256" key="7">
    <source>
        <dbReference type="ARBA" id="ARBA00022630"/>
    </source>
</evidence>
<dbReference type="PANTHER" id="PTHR22749">
    <property type="entry name" value="RIBOFLAVIN KINASE/FMN ADENYLYLTRANSFERASE"/>
    <property type="match status" value="1"/>
</dbReference>
<gene>
    <name evidence="17" type="primary">ribF_13</name>
    <name evidence="17" type="ORF">SDC9_37283</name>
</gene>
<dbReference type="EC" id="2.7.1.26" evidence="4"/>
<keyword evidence="8" id="KW-0288">FMN</keyword>
<comment type="pathway">
    <text evidence="1">Cofactor biosynthesis; FAD biosynthesis; FAD from FMN: step 1/1.</text>
</comment>
<dbReference type="GO" id="GO:0006747">
    <property type="term" value="P:FAD biosynthetic process"/>
    <property type="evidence" value="ECO:0007669"/>
    <property type="project" value="UniProtKB-UniPathway"/>
</dbReference>
<evidence type="ECO:0000256" key="1">
    <source>
        <dbReference type="ARBA" id="ARBA00004726"/>
    </source>
</evidence>
<dbReference type="NCBIfam" id="TIGR00083">
    <property type="entry name" value="ribF"/>
    <property type="match status" value="1"/>
</dbReference>
<evidence type="ECO:0000259" key="16">
    <source>
        <dbReference type="SMART" id="SM00904"/>
    </source>
</evidence>
<dbReference type="Gene3D" id="3.40.50.620">
    <property type="entry name" value="HUPs"/>
    <property type="match status" value="1"/>
</dbReference>
<dbReference type="GO" id="GO:0003919">
    <property type="term" value="F:FMN adenylyltransferase activity"/>
    <property type="evidence" value="ECO:0007669"/>
    <property type="project" value="UniProtKB-EC"/>
</dbReference>
<evidence type="ECO:0000256" key="6">
    <source>
        <dbReference type="ARBA" id="ARBA00018483"/>
    </source>
</evidence>
<dbReference type="InterPro" id="IPR023465">
    <property type="entry name" value="Riboflavin_kinase_dom_sf"/>
</dbReference>
<evidence type="ECO:0000256" key="12">
    <source>
        <dbReference type="ARBA" id="ARBA00022777"/>
    </source>
</evidence>
<sequence>MILILGAFDGFHLGHRRLLETAGAMAERLSAKNEGDWGVVTFSPHPGNVVKGREIPVLFTEPERDVLARFLHIPRTLKIPFTPEIAGMSPADFLDYLEELLPVTGIVVGKDFRFGRNREGDTSFLRKRSEAKGWLFEETEPLSIDGEKVGSSSIRSHVAHGSVALAKRLLGYPFFFEGTVVPGDGRGTRLGFPTANVHYPTEKVMPRRGVYCVSVFVGTLWMPGALNVGVNPTFRQEERGVRAETHIIGYNGSLYGKNIAVFFEEFLRDEEKFDSPEQLVSKMKEDVLLSGRLFGEAAREGNDLYERLGKALRG</sequence>
<dbReference type="CDD" id="cd02064">
    <property type="entry name" value="FAD_synthetase_N"/>
    <property type="match status" value="1"/>
</dbReference>
<dbReference type="InterPro" id="IPR002606">
    <property type="entry name" value="Riboflavin_kinase_bac"/>
</dbReference>
<evidence type="ECO:0000256" key="5">
    <source>
        <dbReference type="ARBA" id="ARBA00012393"/>
    </source>
</evidence>
<keyword evidence="14" id="KW-0067">ATP-binding</keyword>
<evidence type="ECO:0000256" key="8">
    <source>
        <dbReference type="ARBA" id="ARBA00022643"/>
    </source>
</evidence>
<feature type="domain" description="Riboflavin kinase" evidence="16">
    <location>
        <begin position="169"/>
        <end position="295"/>
    </location>
</feature>
<organism evidence="17">
    <name type="scientific">bioreactor metagenome</name>
    <dbReference type="NCBI Taxonomy" id="1076179"/>
    <lineage>
        <taxon>unclassified sequences</taxon>
        <taxon>metagenomes</taxon>
        <taxon>ecological metagenomes</taxon>
    </lineage>
</organism>
<reference evidence="17" key="1">
    <citation type="submission" date="2019-08" db="EMBL/GenBank/DDBJ databases">
        <authorList>
            <person name="Kucharzyk K."/>
            <person name="Murdoch R.W."/>
            <person name="Higgins S."/>
            <person name="Loffler F."/>
        </authorList>
    </citation>
    <scope>NUCLEOTIDE SEQUENCE</scope>
</reference>
<dbReference type="GO" id="GO:0005524">
    <property type="term" value="F:ATP binding"/>
    <property type="evidence" value="ECO:0007669"/>
    <property type="project" value="UniProtKB-KW"/>
</dbReference>
<evidence type="ECO:0000256" key="14">
    <source>
        <dbReference type="ARBA" id="ARBA00022840"/>
    </source>
</evidence>
<evidence type="ECO:0000313" key="17">
    <source>
        <dbReference type="EMBL" id="MPL91218.1"/>
    </source>
</evidence>
<evidence type="ECO:0000256" key="4">
    <source>
        <dbReference type="ARBA" id="ARBA00012105"/>
    </source>
</evidence>